<evidence type="ECO:0000256" key="1">
    <source>
        <dbReference type="SAM" id="SignalP"/>
    </source>
</evidence>
<accession>A0A173TW21</accession>
<keyword evidence="1" id="KW-0732">Signal</keyword>
<sequence length="122" mass="13500">MRNVNRFTFCAILFAMLLVQPLFGDNIPTEGIWDDEYYRSVNTNRPPVVSIEGDILSLSFEDALSNLTVCVMNDKGVKVYEDVVSSEAGGTYSFSLAGEANGQYQVVLLHRLGHLTGSFTLE</sequence>
<dbReference type="Proteomes" id="UP000195950">
    <property type="component" value="Unassembled WGS sequence"/>
</dbReference>
<evidence type="ECO:0000313" key="3">
    <source>
        <dbReference type="EMBL" id="OUP19970.1"/>
    </source>
</evidence>
<feature type="signal peptide" evidence="1">
    <location>
        <begin position="1"/>
        <end position="24"/>
    </location>
</feature>
<proteinExistence type="predicted"/>
<protein>
    <submittedName>
        <fullName evidence="2">Protein of uncharacterized function (DUF3244)</fullName>
    </submittedName>
</protein>
<dbReference type="RefSeq" id="WP_057319232.1">
    <property type="nucleotide sequence ID" value="NZ_AP019729.1"/>
</dbReference>
<name>A0A173TW21_PARDI</name>
<gene>
    <name evidence="3" type="ORF">B5F32_07220</name>
    <name evidence="2" type="ORF">ERS852429_01783</name>
</gene>
<dbReference type="EMBL" id="NFJX01000005">
    <property type="protein sequence ID" value="OUP19970.1"/>
    <property type="molecule type" value="Genomic_DNA"/>
</dbReference>
<evidence type="ECO:0000313" key="5">
    <source>
        <dbReference type="Proteomes" id="UP000195950"/>
    </source>
</evidence>
<dbReference type="AlphaFoldDB" id="A0A173TW21"/>
<dbReference type="Gene3D" id="2.60.40.3080">
    <property type="match status" value="1"/>
</dbReference>
<dbReference type="Pfam" id="PF11589">
    <property type="entry name" value="DUF3244"/>
    <property type="match status" value="1"/>
</dbReference>
<dbReference type="InterPro" id="IPR021638">
    <property type="entry name" value="DUF3244"/>
</dbReference>
<organism evidence="2 4">
    <name type="scientific">Parabacteroides distasonis</name>
    <dbReference type="NCBI Taxonomy" id="823"/>
    <lineage>
        <taxon>Bacteria</taxon>
        <taxon>Pseudomonadati</taxon>
        <taxon>Bacteroidota</taxon>
        <taxon>Bacteroidia</taxon>
        <taxon>Bacteroidales</taxon>
        <taxon>Tannerellaceae</taxon>
        <taxon>Parabacteroides</taxon>
    </lineage>
</organism>
<evidence type="ECO:0000313" key="4">
    <source>
        <dbReference type="Proteomes" id="UP000095591"/>
    </source>
</evidence>
<feature type="chain" id="PRO_5014250383" evidence="1">
    <location>
        <begin position="25"/>
        <end position="122"/>
    </location>
</feature>
<dbReference type="EMBL" id="CYXP01000003">
    <property type="protein sequence ID" value="CUN06500.1"/>
    <property type="molecule type" value="Genomic_DNA"/>
</dbReference>
<dbReference type="Proteomes" id="UP000095591">
    <property type="component" value="Unassembled WGS sequence"/>
</dbReference>
<reference evidence="5" key="2">
    <citation type="submission" date="2017-04" db="EMBL/GenBank/DDBJ databases">
        <title>Function of individual gut microbiota members based on whole genome sequencing of pure cultures obtained from chicken caecum.</title>
        <authorList>
            <person name="Medvecky M."/>
            <person name="Cejkova D."/>
            <person name="Polansky O."/>
            <person name="Karasova D."/>
            <person name="Kubasova T."/>
            <person name="Cizek A."/>
            <person name="Rychlik I."/>
        </authorList>
    </citation>
    <scope>NUCLEOTIDE SEQUENCE [LARGE SCALE GENOMIC DNA]</scope>
    <source>
        <strain evidence="5">An199</strain>
    </source>
</reference>
<reference evidence="3" key="3">
    <citation type="journal article" date="2018" name="BMC Genomics">
        <title>Whole genome sequencing and function prediction of 133 gut anaerobes isolated from chicken caecum in pure cultures.</title>
        <authorList>
            <person name="Medvecky M."/>
            <person name="Cejkova D."/>
            <person name="Polansky O."/>
            <person name="Karasova D."/>
            <person name="Kubasova T."/>
            <person name="Cizek A."/>
            <person name="Rychlik I."/>
        </authorList>
    </citation>
    <scope>NUCLEOTIDE SEQUENCE</scope>
    <source>
        <strain evidence="3">An199</strain>
    </source>
</reference>
<evidence type="ECO:0000313" key="2">
    <source>
        <dbReference type="EMBL" id="CUN06500.1"/>
    </source>
</evidence>
<reference evidence="2 4" key="1">
    <citation type="submission" date="2015-09" db="EMBL/GenBank/DDBJ databases">
        <authorList>
            <consortium name="Pathogen Informatics"/>
        </authorList>
    </citation>
    <scope>NUCLEOTIDE SEQUENCE [LARGE SCALE GENOMIC DNA]</scope>
    <source>
        <strain evidence="2 4">2789STDY5608872</strain>
    </source>
</reference>